<keyword evidence="6" id="KW-0868">Chloride</keyword>
<proteinExistence type="inferred from homology"/>
<feature type="transmembrane region" description="Helical" evidence="6">
    <location>
        <begin position="267"/>
        <end position="285"/>
    </location>
</feature>
<gene>
    <name evidence="8" type="primary">20213846</name>
    <name evidence="7" type="ORF">HELRODRAFT_65946</name>
</gene>
<dbReference type="InterPro" id="IPR021134">
    <property type="entry name" value="Bestrophin-like"/>
</dbReference>
<evidence type="ECO:0000313" key="7">
    <source>
        <dbReference type="EMBL" id="ESO02503.1"/>
    </source>
</evidence>
<keyword evidence="6" id="KW-1003">Cell membrane</keyword>
<dbReference type="InParanoid" id="T1FYE8"/>
<dbReference type="Proteomes" id="UP000015101">
    <property type="component" value="Unassembled WGS sequence"/>
</dbReference>
<dbReference type="OMA" id="IFVGWMK"/>
<evidence type="ECO:0000256" key="3">
    <source>
        <dbReference type="ARBA" id="ARBA00022989"/>
    </source>
</evidence>
<dbReference type="AlphaFoldDB" id="T1FYE8"/>
<feature type="transmembrane region" description="Helical" evidence="6">
    <location>
        <begin position="93"/>
        <end position="116"/>
    </location>
</feature>
<dbReference type="GO" id="GO:0005886">
    <property type="term" value="C:plasma membrane"/>
    <property type="evidence" value="ECO:0000318"/>
    <property type="project" value="GO_Central"/>
</dbReference>
<dbReference type="GO" id="GO:0005254">
    <property type="term" value="F:chloride channel activity"/>
    <property type="evidence" value="ECO:0000318"/>
    <property type="project" value="GO_Central"/>
</dbReference>
<name>T1FYE8_HELRO</name>
<dbReference type="GO" id="GO:0034707">
    <property type="term" value="C:chloride channel complex"/>
    <property type="evidence" value="ECO:0007669"/>
    <property type="project" value="UniProtKB-KW"/>
</dbReference>
<keyword evidence="6" id="KW-0869">Chloride channel</keyword>
<dbReference type="KEGG" id="hro:HELRODRAFT_65946"/>
<reference evidence="7 9" key="2">
    <citation type="journal article" date="2013" name="Nature">
        <title>Insights into bilaterian evolution from three spiralian genomes.</title>
        <authorList>
            <person name="Simakov O."/>
            <person name="Marletaz F."/>
            <person name="Cho S.J."/>
            <person name="Edsinger-Gonzales E."/>
            <person name="Havlak P."/>
            <person name="Hellsten U."/>
            <person name="Kuo D.H."/>
            <person name="Larsson T."/>
            <person name="Lv J."/>
            <person name="Arendt D."/>
            <person name="Savage R."/>
            <person name="Osoegawa K."/>
            <person name="de Jong P."/>
            <person name="Grimwood J."/>
            <person name="Chapman J.A."/>
            <person name="Shapiro H."/>
            <person name="Aerts A."/>
            <person name="Otillar R.P."/>
            <person name="Terry A.Y."/>
            <person name="Boore J.L."/>
            <person name="Grigoriev I.V."/>
            <person name="Lindberg D.R."/>
            <person name="Seaver E.C."/>
            <person name="Weisblat D.A."/>
            <person name="Putnam N.H."/>
            <person name="Rokhsar D.S."/>
        </authorList>
    </citation>
    <scope>NUCLEOTIDE SEQUENCE</scope>
</reference>
<keyword evidence="6" id="KW-0407">Ion channel</keyword>
<organism evidence="8 9">
    <name type="scientific">Helobdella robusta</name>
    <name type="common">Californian leech</name>
    <dbReference type="NCBI Taxonomy" id="6412"/>
    <lineage>
        <taxon>Eukaryota</taxon>
        <taxon>Metazoa</taxon>
        <taxon>Spiralia</taxon>
        <taxon>Lophotrochozoa</taxon>
        <taxon>Annelida</taxon>
        <taxon>Clitellata</taxon>
        <taxon>Hirudinea</taxon>
        <taxon>Rhynchobdellida</taxon>
        <taxon>Glossiphoniidae</taxon>
        <taxon>Helobdella</taxon>
    </lineage>
</organism>
<feature type="transmembrane region" description="Helical" evidence="6">
    <location>
        <begin position="31"/>
        <end position="53"/>
    </location>
</feature>
<dbReference type="PANTHER" id="PTHR10736">
    <property type="entry name" value="BESTROPHIN"/>
    <property type="match status" value="1"/>
</dbReference>
<dbReference type="GO" id="GO:1902476">
    <property type="term" value="P:chloride transmembrane transport"/>
    <property type="evidence" value="ECO:0000318"/>
    <property type="project" value="GO_Central"/>
</dbReference>
<feature type="transmembrane region" description="Helical" evidence="6">
    <location>
        <begin position="65"/>
        <end position="87"/>
    </location>
</feature>
<dbReference type="GeneID" id="20213846"/>
<comment type="similarity">
    <text evidence="5 6">Belongs to the anion channel-forming bestrophin (TC 1.A.46) family. Calcium-sensitive chloride channel subfamily.</text>
</comment>
<evidence type="ECO:0000313" key="8">
    <source>
        <dbReference type="EnsemblMetazoa" id="HelroP65946"/>
    </source>
</evidence>
<evidence type="ECO:0000313" key="9">
    <source>
        <dbReference type="Proteomes" id="UP000015101"/>
    </source>
</evidence>
<dbReference type="RefSeq" id="XP_009019911.1">
    <property type="nucleotide sequence ID" value="XM_009021663.1"/>
</dbReference>
<dbReference type="CTD" id="20213846"/>
<protein>
    <recommendedName>
        <fullName evidence="6">Bestrophin homolog</fullName>
    </recommendedName>
</protein>
<sequence>MTVKYTHKIAEATLLGFIKLLFRWKGSMWKLIWKDVLIFGTIYVSISLSYYLAFNDEQKTRFQQIALYCNLNSYKIPLAFVLGFYVSQVVSRFWLYFNSIPWPSTLAYYVNIFITGEDENTRKYRRTVMRYVCCTFTMVMRSICQPVKKRFPTLNHLVEAGLLTEEEETEVKNFEVKCNHYFIPIVWGTSLISTARKQGMIKKDIDQERLIMELNAFRSGCSKLIRFDWVTLPLVYTQVVSVAVYLFSFTCLLGRYPFIKEGNQESYFPFFTLLQFVFYIAWLKVGEAVANPFGEDDDDFDVNILIDCFVQESFIVVDQLKTSIPKLVKDQHWNRQDFSMPQLNEVALVEFLGSAGGIKLVN</sequence>
<evidence type="ECO:0000256" key="2">
    <source>
        <dbReference type="ARBA" id="ARBA00022692"/>
    </source>
</evidence>
<dbReference type="EMBL" id="KB096742">
    <property type="protein sequence ID" value="ESO02503.1"/>
    <property type="molecule type" value="Genomic_DNA"/>
</dbReference>
<keyword evidence="4 6" id="KW-0472">Membrane</keyword>
<keyword evidence="6" id="KW-0406">Ion transport</keyword>
<evidence type="ECO:0000256" key="6">
    <source>
        <dbReference type="RuleBase" id="RU363126"/>
    </source>
</evidence>
<dbReference type="EMBL" id="AMQM01000916">
    <property type="status" value="NOT_ANNOTATED_CDS"/>
    <property type="molecule type" value="Genomic_DNA"/>
</dbReference>
<accession>T1FYE8</accession>
<reference evidence="8" key="3">
    <citation type="submission" date="2015-06" db="UniProtKB">
        <authorList>
            <consortium name="EnsemblMetazoa"/>
        </authorList>
    </citation>
    <scope>IDENTIFICATION</scope>
</reference>
<comment type="subcellular location">
    <subcellularLocation>
        <location evidence="6">Cell membrane</location>
        <topology evidence="6">Multi-pass membrane protein</topology>
    </subcellularLocation>
    <subcellularLocation>
        <location evidence="1">Membrane</location>
    </subcellularLocation>
</comment>
<dbReference type="eggNOG" id="KOG3547">
    <property type="taxonomic scope" value="Eukaryota"/>
</dbReference>
<dbReference type="PANTHER" id="PTHR10736:SF65">
    <property type="entry name" value="BESTROPHIN 1, ISOFORM C-RELATED"/>
    <property type="match status" value="1"/>
</dbReference>
<evidence type="ECO:0000256" key="1">
    <source>
        <dbReference type="ARBA" id="ARBA00004370"/>
    </source>
</evidence>
<keyword evidence="2 6" id="KW-0812">Transmembrane</keyword>
<dbReference type="EnsemblMetazoa" id="HelroT65946">
    <property type="protein sequence ID" value="HelroP65946"/>
    <property type="gene ID" value="HelroG65946"/>
</dbReference>
<dbReference type="HOGENOM" id="CLU_018069_0_1_1"/>
<keyword evidence="3 6" id="KW-1133">Transmembrane helix</keyword>
<keyword evidence="9" id="KW-1185">Reference proteome</keyword>
<reference evidence="9" key="1">
    <citation type="submission" date="2012-12" db="EMBL/GenBank/DDBJ databases">
        <authorList>
            <person name="Hellsten U."/>
            <person name="Grimwood J."/>
            <person name="Chapman J.A."/>
            <person name="Shapiro H."/>
            <person name="Aerts A."/>
            <person name="Otillar R.P."/>
            <person name="Terry A.Y."/>
            <person name="Boore J.L."/>
            <person name="Simakov O."/>
            <person name="Marletaz F."/>
            <person name="Cho S.-J."/>
            <person name="Edsinger-Gonzales E."/>
            <person name="Havlak P."/>
            <person name="Kuo D.-H."/>
            <person name="Larsson T."/>
            <person name="Lv J."/>
            <person name="Arendt D."/>
            <person name="Savage R."/>
            <person name="Osoegawa K."/>
            <person name="de Jong P."/>
            <person name="Lindberg D.R."/>
            <person name="Seaver E.C."/>
            <person name="Weisblat D.A."/>
            <person name="Putnam N.H."/>
            <person name="Grigoriev I.V."/>
            <person name="Rokhsar D.S."/>
        </authorList>
    </citation>
    <scope>NUCLEOTIDE SEQUENCE</scope>
</reference>
<keyword evidence="6" id="KW-0813">Transport</keyword>
<evidence type="ECO:0000256" key="5">
    <source>
        <dbReference type="ARBA" id="ARBA00034769"/>
    </source>
</evidence>
<evidence type="ECO:0000256" key="4">
    <source>
        <dbReference type="ARBA" id="ARBA00023136"/>
    </source>
</evidence>
<dbReference type="InterPro" id="IPR000615">
    <property type="entry name" value="Bestrophin"/>
</dbReference>
<dbReference type="Pfam" id="PF01062">
    <property type="entry name" value="Bestrophin"/>
    <property type="match status" value="1"/>
</dbReference>
<dbReference type="OrthoDB" id="201595at2759"/>
<comment type="function">
    <text evidence="6">Forms chloride channels.</text>
</comment>